<dbReference type="OrthoDB" id="9800416at2"/>
<feature type="transmembrane region" description="Helical" evidence="8">
    <location>
        <begin position="279"/>
        <end position="299"/>
    </location>
</feature>
<evidence type="ECO:0000259" key="9">
    <source>
        <dbReference type="PROSITE" id="PS50850"/>
    </source>
</evidence>
<evidence type="ECO:0000256" key="7">
    <source>
        <dbReference type="ARBA" id="ARBA00023136"/>
    </source>
</evidence>
<protein>
    <recommendedName>
        <fullName evidence="8">Bcr/CflA family efflux transporter</fullName>
    </recommendedName>
</protein>
<gene>
    <name evidence="10" type="ORF">C7449_103385</name>
</gene>
<evidence type="ECO:0000256" key="8">
    <source>
        <dbReference type="RuleBase" id="RU365088"/>
    </source>
</evidence>
<evidence type="ECO:0000313" key="11">
    <source>
        <dbReference type="Proteomes" id="UP000241247"/>
    </source>
</evidence>
<dbReference type="InterPro" id="IPR020846">
    <property type="entry name" value="MFS_dom"/>
</dbReference>
<feature type="transmembrane region" description="Helical" evidence="8">
    <location>
        <begin position="370"/>
        <end position="393"/>
    </location>
</feature>
<evidence type="ECO:0000256" key="6">
    <source>
        <dbReference type="ARBA" id="ARBA00022989"/>
    </source>
</evidence>
<dbReference type="GO" id="GO:0042910">
    <property type="term" value="F:xenobiotic transmembrane transporter activity"/>
    <property type="evidence" value="ECO:0007669"/>
    <property type="project" value="InterPro"/>
</dbReference>
<dbReference type="RefSeq" id="WP_108002424.1">
    <property type="nucleotide sequence ID" value="NZ_JBHEEX010000002.1"/>
</dbReference>
<dbReference type="InterPro" id="IPR036259">
    <property type="entry name" value="MFS_trans_sf"/>
</dbReference>
<dbReference type="PROSITE" id="PS50850">
    <property type="entry name" value="MFS"/>
    <property type="match status" value="1"/>
</dbReference>
<dbReference type="Gene3D" id="1.20.1720.10">
    <property type="entry name" value="Multidrug resistance protein D"/>
    <property type="match status" value="1"/>
</dbReference>
<reference evidence="10 11" key="1">
    <citation type="submission" date="2018-04" db="EMBL/GenBank/DDBJ databases">
        <title>Genomic Encyclopedia of Type Strains, Phase IV (KMG-IV): sequencing the most valuable type-strain genomes for metagenomic binning, comparative biology and taxonomic classification.</title>
        <authorList>
            <person name="Goeker M."/>
        </authorList>
    </citation>
    <scope>NUCLEOTIDE SEQUENCE [LARGE SCALE GENOMIC DNA]</scope>
    <source>
        <strain evidence="10 11">DSM 7138</strain>
    </source>
</reference>
<comment type="similarity">
    <text evidence="2 8">Belongs to the major facilitator superfamily. Bcr/CmlA family.</text>
</comment>
<dbReference type="AlphaFoldDB" id="A0A2T5BBK9"/>
<keyword evidence="7 8" id="KW-0472">Membrane</keyword>
<keyword evidence="8" id="KW-0997">Cell inner membrane</keyword>
<dbReference type="GO" id="GO:0005886">
    <property type="term" value="C:plasma membrane"/>
    <property type="evidence" value="ECO:0007669"/>
    <property type="project" value="UniProtKB-SubCell"/>
</dbReference>
<feature type="transmembrane region" description="Helical" evidence="8">
    <location>
        <begin position="205"/>
        <end position="230"/>
    </location>
</feature>
<dbReference type="Proteomes" id="UP000241247">
    <property type="component" value="Unassembled WGS sequence"/>
</dbReference>
<feature type="transmembrane region" description="Helical" evidence="8">
    <location>
        <begin position="344"/>
        <end position="364"/>
    </location>
</feature>
<feature type="transmembrane region" description="Helical" evidence="8">
    <location>
        <begin position="135"/>
        <end position="160"/>
    </location>
</feature>
<feature type="transmembrane region" description="Helical" evidence="8">
    <location>
        <begin position="49"/>
        <end position="69"/>
    </location>
</feature>
<keyword evidence="5 8" id="KW-0812">Transmembrane</keyword>
<feature type="transmembrane region" description="Helical" evidence="8">
    <location>
        <begin position="250"/>
        <end position="272"/>
    </location>
</feature>
<comment type="caution">
    <text evidence="10">The sequence shown here is derived from an EMBL/GenBank/DDBJ whole genome shotgun (WGS) entry which is preliminary data.</text>
</comment>
<dbReference type="InterPro" id="IPR004812">
    <property type="entry name" value="Efflux_drug-R_Bcr/CmlA"/>
</dbReference>
<dbReference type="EMBL" id="PZZZ01000003">
    <property type="protein sequence ID" value="PTM96367.1"/>
    <property type="molecule type" value="Genomic_DNA"/>
</dbReference>
<name>A0A2T5BBK9_MYCDI</name>
<evidence type="ECO:0000256" key="5">
    <source>
        <dbReference type="ARBA" id="ARBA00022692"/>
    </source>
</evidence>
<dbReference type="InterPro" id="IPR011701">
    <property type="entry name" value="MFS"/>
</dbReference>
<dbReference type="Pfam" id="PF07690">
    <property type="entry name" value="MFS_1"/>
    <property type="match status" value="1"/>
</dbReference>
<dbReference type="CDD" id="cd17320">
    <property type="entry name" value="MFS_MdfA_MDR_like"/>
    <property type="match status" value="1"/>
</dbReference>
<feature type="transmembrane region" description="Helical" evidence="8">
    <location>
        <begin position="102"/>
        <end position="123"/>
    </location>
</feature>
<evidence type="ECO:0000256" key="2">
    <source>
        <dbReference type="ARBA" id="ARBA00006236"/>
    </source>
</evidence>
<dbReference type="SUPFAM" id="SSF103473">
    <property type="entry name" value="MFS general substrate transporter"/>
    <property type="match status" value="1"/>
</dbReference>
<evidence type="ECO:0000256" key="1">
    <source>
        <dbReference type="ARBA" id="ARBA00004651"/>
    </source>
</evidence>
<feature type="transmembrane region" description="Helical" evidence="8">
    <location>
        <begin position="166"/>
        <end position="185"/>
    </location>
</feature>
<organism evidence="10 11">
    <name type="scientific">Mycoplana dimorpha</name>
    <dbReference type="NCBI Taxonomy" id="28320"/>
    <lineage>
        <taxon>Bacteria</taxon>
        <taxon>Pseudomonadati</taxon>
        <taxon>Pseudomonadota</taxon>
        <taxon>Alphaproteobacteria</taxon>
        <taxon>Hyphomicrobiales</taxon>
        <taxon>Rhizobiaceae</taxon>
        <taxon>Mycoplana</taxon>
    </lineage>
</organism>
<keyword evidence="6 8" id="KW-1133">Transmembrane helix</keyword>
<sequence length="408" mass="42535">MHPEKMTERRTALIGALLTTLGPISMSLYTPAMPALVHAFDTNDSTIKLTLSLYFGGFAFAQLVAGPLADAFGRRVATVLFLSIYLAGSLAAAFAPGIEWLLAGRLIQGIGASVGVTVSRAIVRDQFVGGEAARIMNLIGIMLAIGPAMAPTIGGLALAVFGWASVFFLMVGFGVAACLVVFFFLRETVVPDPRRARPGPLVKAYVELAGDARFVSAALVMAGAVGALYAQATMLPFILIEKVGLTPTQFGLSMIMQSGAYFFGSIALRLFTRRYGGSAAVKAGLVMIVTGSAMIVLSVPLLPPSFASVMLPVAVYTFGIAFVSPQVTTSGMFPFPHIAGSASALMGFIQMGSGFLGGIVAALIGDPLLAFGIVVPALGMIATLSYFLFLAALRRADRLAGEQAACRE</sequence>
<keyword evidence="11" id="KW-1185">Reference proteome</keyword>
<feature type="transmembrane region" description="Helical" evidence="8">
    <location>
        <begin position="76"/>
        <end position="96"/>
    </location>
</feature>
<evidence type="ECO:0000256" key="3">
    <source>
        <dbReference type="ARBA" id="ARBA00022448"/>
    </source>
</evidence>
<dbReference type="GO" id="GO:1990961">
    <property type="term" value="P:xenobiotic detoxification by transmembrane export across the plasma membrane"/>
    <property type="evidence" value="ECO:0007669"/>
    <property type="project" value="InterPro"/>
</dbReference>
<proteinExistence type="inferred from homology"/>
<evidence type="ECO:0000313" key="10">
    <source>
        <dbReference type="EMBL" id="PTM96367.1"/>
    </source>
</evidence>
<feature type="domain" description="Major facilitator superfamily (MFS) profile" evidence="9">
    <location>
        <begin position="11"/>
        <end position="397"/>
    </location>
</feature>
<accession>A0A2T5BBK9</accession>
<comment type="subcellular location">
    <subcellularLocation>
        <location evidence="8">Cell inner membrane</location>
        <topology evidence="8">Multi-pass membrane protein</topology>
    </subcellularLocation>
    <subcellularLocation>
        <location evidence="1">Cell membrane</location>
        <topology evidence="1">Multi-pass membrane protein</topology>
    </subcellularLocation>
</comment>
<dbReference type="PANTHER" id="PTHR23502:SF132">
    <property type="entry name" value="POLYAMINE TRANSPORTER 2-RELATED"/>
    <property type="match status" value="1"/>
</dbReference>
<dbReference type="PANTHER" id="PTHR23502">
    <property type="entry name" value="MAJOR FACILITATOR SUPERFAMILY"/>
    <property type="match status" value="1"/>
</dbReference>
<evidence type="ECO:0000256" key="4">
    <source>
        <dbReference type="ARBA" id="ARBA00022475"/>
    </source>
</evidence>
<keyword evidence="4" id="KW-1003">Cell membrane</keyword>
<dbReference type="NCBIfam" id="TIGR00710">
    <property type="entry name" value="efflux_Bcr_CflA"/>
    <property type="match status" value="1"/>
</dbReference>
<comment type="caution">
    <text evidence="8">Lacks conserved residue(s) required for the propagation of feature annotation.</text>
</comment>
<keyword evidence="3 8" id="KW-0813">Transport</keyword>